<organism evidence="2 3">
    <name type="scientific">Coniophora puteana (strain RWD-64-598)</name>
    <name type="common">Brown rot fungus</name>
    <dbReference type="NCBI Taxonomy" id="741705"/>
    <lineage>
        <taxon>Eukaryota</taxon>
        <taxon>Fungi</taxon>
        <taxon>Dikarya</taxon>
        <taxon>Basidiomycota</taxon>
        <taxon>Agaricomycotina</taxon>
        <taxon>Agaricomycetes</taxon>
        <taxon>Agaricomycetidae</taxon>
        <taxon>Boletales</taxon>
        <taxon>Coniophorineae</taxon>
        <taxon>Coniophoraceae</taxon>
        <taxon>Coniophora</taxon>
    </lineage>
</organism>
<gene>
    <name evidence="2" type="ORF">CONPUDRAFT_168776</name>
</gene>
<dbReference type="AlphaFoldDB" id="A0A5M3MAW5"/>
<dbReference type="RefSeq" id="XP_007773458.1">
    <property type="nucleotide sequence ID" value="XM_007775268.1"/>
</dbReference>
<evidence type="ECO:0000256" key="1">
    <source>
        <dbReference type="SAM" id="MobiDB-lite"/>
    </source>
</evidence>
<dbReference type="KEGG" id="cput:CONPUDRAFT_168776"/>
<proteinExistence type="predicted"/>
<comment type="caution">
    <text evidence="2">The sequence shown here is derived from an EMBL/GenBank/DDBJ whole genome shotgun (WGS) entry which is preliminary data.</text>
</comment>
<keyword evidence="3" id="KW-1185">Reference proteome</keyword>
<feature type="region of interest" description="Disordered" evidence="1">
    <location>
        <begin position="349"/>
        <end position="369"/>
    </location>
</feature>
<evidence type="ECO:0000313" key="3">
    <source>
        <dbReference type="Proteomes" id="UP000053558"/>
    </source>
</evidence>
<feature type="compositionally biased region" description="Low complexity" evidence="1">
    <location>
        <begin position="353"/>
        <end position="369"/>
    </location>
</feature>
<dbReference type="Proteomes" id="UP000053558">
    <property type="component" value="Unassembled WGS sequence"/>
</dbReference>
<sequence>MSIAGIPASSTPPQYPPSSHCRGLLTPSLIALIDDQLPFHLAMIDGRIPGLELKHIPPECLPIWGQKWAKPYRPLGPSQACEHAFWISGSAEDLPFLVEPDSPTLTSETAGSDHTSSYLASPYEEAYLTLNSTSTPQDVMPRDSYSPMPPVHDSTPQNPLTLIPFPSPQYLASSPGSSDHTYLDAFFNMEETTQESTASSQAMSHFLDVHQAAMNHDSAFVHTPVPNNNMTGPALSYDLVPSTSISNDFQPTAAGHQRCRSTGALELEIPTSFPNSLLTDPSNDLLRMRQLSEPRDVGGIRGFDATEAHAVHHVPDHTFTMSAPSFLGAVFYGEADGAYTSFSDPNLIKPVYSQPDPTASTSPSQPQPQRALHIPEFLNPHIALRAARACQHGSVSGLAAHARASTSAVGSYDLGSPSYPPSAHTASDFGYGTPAPIHLDTHERHPFPPYYIDSPTFHGNGEAYSGHRANGHFDPDYNLHLGPRG</sequence>
<name>A0A5M3MAW5_CONPW</name>
<evidence type="ECO:0000313" key="2">
    <source>
        <dbReference type="EMBL" id="EIW76197.1"/>
    </source>
</evidence>
<dbReference type="EMBL" id="JH711586">
    <property type="protein sequence ID" value="EIW76197.1"/>
    <property type="molecule type" value="Genomic_DNA"/>
</dbReference>
<reference evidence="3" key="1">
    <citation type="journal article" date="2012" name="Science">
        <title>The Paleozoic origin of enzymatic lignin decomposition reconstructed from 31 fungal genomes.</title>
        <authorList>
            <person name="Floudas D."/>
            <person name="Binder M."/>
            <person name="Riley R."/>
            <person name="Barry K."/>
            <person name="Blanchette R.A."/>
            <person name="Henrissat B."/>
            <person name="Martinez A.T."/>
            <person name="Otillar R."/>
            <person name="Spatafora J.W."/>
            <person name="Yadav J.S."/>
            <person name="Aerts A."/>
            <person name="Benoit I."/>
            <person name="Boyd A."/>
            <person name="Carlson A."/>
            <person name="Copeland A."/>
            <person name="Coutinho P.M."/>
            <person name="de Vries R.P."/>
            <person name="Ferreira P."/>
            <person name="Findley K."/>
            <person name="Foster B."/>
            <person name="Gaskell J."/>
            <person name="Glotzer D."/>
            <person name="Gorecki P."/>
            <person name="Heitman J."/>
            <person name="Hesse C."/>
            <person name="Hori C."/>
            <person name="Igarashi K."/>
            <person name="Jurgens J.A."/>
            <person name="Kallen N."/>
            <person name="Kersten P."/>
            <person name="Kohler A."/>
            <person name="Kuees U."/>
            <person name="Kumar T.K.A."/>
            <person name="Kuo A."/>
            <person name="LaButti K."/>
            <person name="Larrondo L.F."/>
            <person name="Lindquist E."/>
            <person name="Ling A."/>
            <person name="Lombard V."/>
            <person name="Lucas S."/>
            <person name="Lundell T."/>
            <person name="Martin R."/>
            <person name="McLaughlin D.J."/>
            <person name="Morgenstern I."/>
            <person name="Morin E."/>
            <person name="Murat C."/>
            <person name="Nagy L.G."/>
            <person name="Nolan M."/>
            <person name="Ohm R.A."/>
            <person name="Patyshakuliyeva A."/>
            <person name="Rokas A."/>
            <person name="Ruiz-Duenas F.J."/>
            <person name="Sabat G."/>
            <person name="Salamov A."/>
            <person name="Samejima M."/>
            <person name="Schmutz J."/>
            <person name="Slot J.C."/>
            <person name="St John F."/>
            <person name="Stenlid J."/>
            <person name="Sun H."/>
            <person name="Sun S."/>
            <person name="Syed K."/>
            <person name="Tsang A."/>
            <person name="Wiebenga A."/>
            <person name="Young D."/>
            <person name="Pisabarro A."/>
            <person name="Eastwood D.C."/>
            <person name="Martin F."/>
            <person name="Cullen D."/>
            <person name="Grigoriev I.V."/>
            <person name="Hibbett D.S."/>
        </authorList>
    </citation>
    <scope>NUCLEOTIDE SEQUENCE [LARGE SCALE GENOMIC DNA]</scope>
    <source>
        <strain evidence="3">RWD-64-598 SS2</strain>
    </source>
</reference>
<dbReference type="OrthoDB" id="2674591at2759"/>
<dbReference type="GeneID" id="19206067"/>
<protein>
    <submittedName>
        <fullName evidence="2">Uncharacterized protein</fullName>
    </submittedName>
</protein>
<accession>A0A5M3MAW5</accession>